<comment type="caution">
    <text evidence="1">The sequence shown here is derived from an EMBL/GenBank/DDBJ whole genome shotgun (WGS) entry which is preliminary data.</text>
</comment>
<evidence type="ECO:0000313" key="2">
    <source>
        <dbReference type="Proteomes" id="UP000256512"/>
    </source>
</evidence>
<keyword evidence="2" id="KW-1185">Reference proteome</keyword>
<dbReference type="EMBL" id="QNVS01000028">
    <property type="protein sequence ID" value="REC54231.1"/>
    <property type="molecule type" value="Genomic_DNA"/>
</dbReference>
<sequence length="65" mass="7826">MFSITKGFLRFAEPVNLRICFEMKKPLWELSGFYFLDKLQDAIVRKWRVSFVIVFTLSNLNFFIN</sequence>
<protein>
    <submittedName>
        <fullName evidence="1">Uncharacterized protein</fullName>
    </submittedName>
</protein>
<proteinExistence type="predicted"/>
<gene>
    <name evidence="1" type="ORF">DRF62_10505</name>
</gene>
<evidence type="ECO:0000313" key="1">
    <source>
        <dbReference type="EMBL" id="REC54231.1"/>
    </source>
</evidence>
<name>A0A3D9BLL2_9FLAO</name>
<dbReference type="AlphaFoldDB" id="A0A3D9BLL2"/>
<dbReference type="Proteomes" id="UP000256512">
    <property type="component" value="Unassembled WGS sequence"/>
</dbReference>
<organism evidence="1 2">
    <name type="scientific">Chryseobacterium piscium</name>
    <dbReference type="NCBI Taxonomy" id="333702"/>
    <lineage>
        <taxon>Bacteria</taxon>
        <taxon>Pseudomonadati</taxon>
        <taxon>Bacteroidota</taxon>
        <taxon>Flavobacteriia</taxon>
        <taxon>Flavobacteriales</taxon>
        <taxon>Weeksellaceae</taxon>
        <taxon>Chryseobacterium group</taxon>
        <taxon>Chryseobacterium</taxon>
    </lineage>
</organism>
<accession>A0A3D9BLL2</accession>
<reference evidence="1 2" key="1">
    <citation type="journal article" date="2006" name="Int. J. Syst. Evol. Microbiol.">
        <title>Chryseobacterium piscium sp. nov., isolated from fish of the South Atlantic Ocean off South Africa.</title>
        <authorList>
            <person name="de Beer H."/>
            <person name="Hugo C.J."/>
            <person name="Jooste P.J."/>
            <person name="Vancanneyt M."/>
            <person name="Coenye T."/>
            <person name="Vandamme P."/>
        </authorList>
    </citation>
    <scope>NUCLEOTIDE SEQUENCE [LARGE SCALE GENOMIC DNA]</scope>
    <source>
        <strain evidence="1 2">CCUG 51923</strain>
    </source>
</reference>